<proteinExistence type="predicted"/>
<comment type="caution">
    <text evidence="1">The sequence shown here is derived from an EMBL/GenBank/DDBJ whole genome shotgun (WGS) entry which is preliminary data.</text>
</comment>
<organism evidence="1 2">
    <name type="scientific">Kineosporia succinea</name>
    <dbReference type="NCBI Taxonomy" id="84632"/>
    <lineage>
        <taxon>Bacteria</taxon>
        <taxon>Bacillati</taxon>
        <taxon>Actinomycetota</taxon>
        <taxon>Actinomycetes</taxon>
        <taxon>Kineosporiales</taxon>
        <taxon>Kineosporiaceae</taxon>
        <taxon>Kineosporia</taxon>
    </lineage>
</organism>
<accession>A0ABT9PA85</accession>
<reference evidence="1 2" key="1">
    <citation type="submission" date="2023-07" db="EMBL/GenBank/DDBJ databases">
        <title>Sequencing the genomes of 1000 actinobacteria strains.</title>
        <authorList>
            <person name="Klenk H.-P."/>
        </authorList>
    </citation>
    <scope>NUCLEOTIDE SEQUENCE [LARGE SCALE GENOMIC DNA]</scope>
    <source>
        <strain evidence="1 2">DSM 44388</strain>
    </source>
</reference>
<gene>
    <name evidence="1" type="ORF">J2S57_005360</name>
</gene>
<sequence>MVDVVVACQYTKPSGEWHLLRFERCHFASAGTGDAEVLEIPLRLRAGRLGVVTHRWSQRVSWR</sequence>
<dbReference type="Proteomes" id="UP001235712">
    <property type="component" value="Unassembled WGS sequence"/>
</dbReference>
<dbReference type="EMBL" id="JAUSQZ010000001">
    <property type="protein sequence ID" value="MDP9829611.1"/>
    <property type="molecule type" value="Genomic_DNA"/>
</dbReference>
<name>A0ABT9PA85_9ACTN</name>
<protein>
    <submittedName>
        <fullName evidence="1">Uncharacterized protein</fullName>
    </submittedName>
</protein>
<evidence type="ECO:0000313" key="2">
    <source>
        <dbReference type="Proteomes" id="UP001235712"/>
    </source>
</evidence>
<keyword evidence="2" id="KW-1185">Reference proteome</keyword>
<evidence type="ECO:0000313" key="1">
    <source>
        <dbReference type="EMBL" id="MDP9829611.1"/>
    </source>
</evidence>